<evidence type="ECO:0000256" key="2">
    <source>
        <dbReference type="ARBA" id="ARBA00022533"/>
    </source>
</evidence>
<dbReference type="Gene3D" id="3.20.70.20">
    <property type="match status" value="1"/>
</dbReference>
<comment type="similarity">
    <text evidence="1 10">Belongs to the ribonucleoside diphosphate reductase large chain family.</text>
</comment>
<dbReference type="InterPro" id="IPR005144">
    <property type="entry name" value="ATP-cone_dom"/>
</dbReference>
<evidence type="ECO:0000313" key="14">
    <source>
        <dbReference type="Proteomes" id="UP000018680"/>
    </source>
</evidence>
<feature type="region of interest" description="Disordered" evidence="11">
    <location>
        <begin position="116"/>
        <end position="136"/>
    </location>
</feature>
<dbReference type="CDD" id="cd01679">
    <property type="entry name" value="RNR_I"/>
    <property type="match status" value="1"/>
</dbReference>
<dbReference type="GO" id="GO:0005524">
    <property type="term" value="F:ATP binding"/>
    <property type="evidence" value="ECO:0007669"/>
    <property type="project" value="UniProtKB-UniRule"/>
</dbReference>
<keyword evidence="2" id="KW-0021">Allosteric enzyme</keyword>
<dbReference type="InterPro" id="IPR000788">
    <property type="entry name" value="RNR_lg_C"/>
</dbReference>
<dbReference type="InterPro" id="IPR013346">
    <property type="entry name" value="NrdE_NrdA_C"/>
</dbReference>
<accession>V5WLD2</accession>
<dbReference type="PROSITE" id="PS51161">
    <property type="entry name" value="ATP_CONE"/>
    <property type="match status" value="1"/>
</dbReference>
<evidence type="ECO:0000313" key="13">
    <source>
        <dbReference type="EMBL" id="AHC16657.1"/>
    </source>
</evidence>
<protein>
    <recommendedName>
        <fullName evidence="10">Ribonucleoside-diphosphate reductase</fullName>
        <ecNumber evidence="10">1.17.4.1</ecNumber>
    </recommendedName>
</protein>
<dbReference type="Pfam" id="PF00317">
    <property type="entry name" value="Ribonuc_red_lgN"/>
    <property type="match status" value="1"/>
</dbReference>
<sequence>MRVSHVRKRDGRQGEFDFSRIRSALSRAFEAGGEGREETGENEHHDKVEATAAEIEKMIRSWEDAQLAAIGPGAELPAIPVEEIQEMAETALMKCGYFETAKRYIRYRYHHGLERRETGRQRKEDAESGKMAVATGSGQRVSFSRENLEAYLNQQRQLLGKVKAAEIDSSRISRMVLEGLGETVSTAELRLLSVQAAAGLIEEDPVYDEYAALLLRQAHARELLASEAGESGYFTAYRQGFIREINRGIELSYFDPRLAEFNVEAMSQAIKPERDMELRYIGSETLRERYLLQIEGKPSETYQGFWMRVAMGLALNEANKEEKALEFYELMSSLRFIPSTPTLFHAGLEHPQLSSCYLSTVNDDLSHIFKVMGDNAALSKWSGGIGNDWTRVRGTGAWIASTKVHSQGVIPFLKIANDVTVAINRSGKRRGATCAYLETWHYDIEDFLDLRRNTGDDRRRTPDMNTANWIPDLFMKRVEAQGEWTLFSPDETPDLHDLYGSDFEKRYEEYEAAAARGEINLFKNVEAEKLWRKMLSRLFETGHPWITFKDPSNIRSPQDHAGVVHNSNLCTEITLNNSSDETAVCNLGSINLPRHLRAISDESGGDNNTGAAFVELDEELIAGTVSTAIRMLDNVIDINYYPTEEARRSNMRHRPIGLGILGFQDALFMQGLGFHHEEALAFADRSMEVISWNAIMASSQLAAEKGAYDSFKGSKWDRGILPQDSLDILEAQRGIDIDVPRGGALDWEPVRQSVKKHGMRNSNTMAIAPTATISNIAGVYPCIEPAYKNLYVKSNMSGEFTVVNRYLVQELKAMDLWNDQIRELLKFRDGSVQEITQIPAELRERYLEAFEIDPVTLLRFTARRSKWIDQSQSHNVFMKGSSGKMLDTIYRSAWRMGLKTTYYLRTLAASQIEKSTLDAKVYGYTQKRGAGASAGGDESSPATGSTPENQPVAKVAGVGLALAAAPMTAVQGAEICNLLDPDCEACQ</sequence>
<dbReference type="InterPro" id="IPR008926">
    <property type="entry name" value="RNR_R1-su_N"/>
</dbReference>
<feature type="region of interest" description="Disordered" evidence="11">
    <location>
        <begin position="930"/>
        <end position="950"/>
    </location>
</feature>
<evidence type="ECO:0000256" key="9">
    <source>
        <dbReference type="PROSITE-ProRule" id="PRU00492"/>
    </source>
</evidence>
<dbReference type="PRINTS" id="PR01183">
    <property type="entry name" value="RIBORDTASEM1"/>
</dbReference>
<organism evidence="13 14">
    <name type="scientific">Salinispira pacifica</name>
    <dbReference type="NCBI Taxonomy" id="1307761"/>
    <lineage>
        <taxon>Bacteria</taxon>
        <taxon>Pseudomonadati</taxon>
        <taxon>Spirochaetota</taxon>
        <taxon>Spirochaetia</taxon>
        <taxon>Spirochaetales</taxon>
        <taxon>Spirochaetaceae</taxon>
        <taxon>Salinispira</taxon>
    </lineage>
</organism>
<dbReference type="Pfam" id="PF02867">
    <property type="entry name" value="Ribonuc_red_lgC"/>
    <property type="match status" value="1"/>
</dbReference>
<dbReference type="NCBIfam" id="NF005544">
    <property type="entry name" value="PRK07207.1"/>
    <property type="match status" value="1"/>
</dbReference>
<proteinExistence type="inferred from homology"/>
<dbReference type="eggNOG" id="COG0209">
    <property type="taxonomic scope" value="Bacteria"/>
</dbReference>
<keyword evidence="3 9" id="KW-0547">Nucleotide-binding</keyword>
<dbReference type="NCBIfam" id="TIGR02506">
    <property type="entry name" value="NrdE_NrdA"/>
    <property type="match status" value="1"/>
</dbReference>
<dbReference type="HOGENOM" id="CLU_000404_3_0_12"/>
<evidence type="ECO:0000256" key="4">
    <source>
        <dbReference type="ARBA" id="ARBA00022840"/>
    </source>
</evidence>
<evidence type="ECO:0000256" key="8">
    <source>
        <dbReference type="ARBA" id="ARBA00047754"/>
    </source>
</evidence>
<keyword evidence="14" id="KW-1185">Reference proteome</keyword>
<dbReference type="UniPathway" id="UPA00326"/>
<evidence type="ECO:0000256" key="11">
    <source>
        <dbReference type="SAM" id="MobiDB-lite"/>
    </source>
</evidence>
<dbReference type="Pfam" id="PF03477">
    <property type="entry name" value="ATP-cone"/>
    <property type="match status" value="1"/>
</dbReference>
<dbReference type="InterPro" id="IPR013509">
    <property type="entry name" value="RNR_lsu_N"/>
</dbReference>
<evidence type="ECO:0000256" key="7">
    <source>
        <dbReference type="ARBA" id="ARBA00024942"/>
    </source>
</evidence>
<dbReference type="SUPFAM" id="SSF51998">
    <property type="entry name" value="PFL-like glycyl radical enzymes"/>
    <property type="match status" value="1"/>
</dbReference>
<evidence type="ECO:0000259" key="12">
    <source>
        <dbReference type="PROSITE" id="PS51161"/>
    </source>
</evidence>
<dbReference type="GO" id="GO:0005971">
    <property type="term" value="C:ribonucleoside-diphosphate reductase complex"/>
    <property type="evidence" value="ECO:0007669"/>
    <property type="project" value="TreeGrafter"/>
</dbReference>
<dbReference type="GO" id="GO:0004748">
    <property type="term" value="F:ribonucleoside-diphosphate reductase activity, thioredoxin disulfide as acceptor"/>
    <property type="evidence" value="ECO:0007669"/>
    <property type="project" value="UniProtKB-EC"/>
</dbReference>
<keyword evidence="4 9" id="KW-0067">ATP-binding</keyword>
<evidence type="ECO:0000256" key="6">
    <source>
        <dbReference type="ARBA" id="ARBA00023116"/>
    </source>
</evidence>
<evidence type="ECO:0000256" key="1">
    <source>
        <dbReference type="ARBA" id="ARBA00010406"/>
    </source>
</evidence>
<keyword evidence="5 10" id="KW-0560">Oxidoreductase</keyword>
<feature type="compositionally biased region" description="Basic and acidic residues" evidence="11">
    <location>
        <begin position="116"/>
        <end position="128"/>
    </location>
</feature>
<evidence type="ECO:0000256" key="5">
    <source>
        <dbReference type="ARBA" id="ARBA00023002"/>
    </source>
</evidence>
<dbReference type="KEGG" id="slr:L21SP2_3317"/>
<dbReference type="PATRIC" id="fig|1307761.3.peg.3306"/>
<dbReference type="AlphaFoldDB" id="V5WLD2"/>
<feature type="domain" description="ATP-cone" evidence="12">
    <location>
        <begin position="4"/>
        <end position="115"/>
    </location>
</feature>
<evidence type="ECO:0000256" key="3">
    <source>
        <dbReference type="ARBA" id="ARBA00022741"/>
    </source>
</evidence>
<dbReference type="PROSITE" id="PS00089">
    <property type="entry name" value="RIBORED_LARGE"/>
    <property type="match status" value="1"/>
</dbReference>
<dbReference type="FunFam" id="3.20.70.20:FF:000009">
    <property type="entry name" value="Ribonucleoside-diphosphate reductase"/>
    <property type="match status" value="1"/>
</dbReference>
<dbReference type="PANTHER" id="PTHR11573:SF6">
    <property type="entry name" value="RIBONUCLEOSIDE-DIPHOSPHATE REDUCTASE LARGE SUBUNIT"/>
    <property type="match status" value="1"/>
</dbReference>
<keyword evidence="6 10" id="KW-0215">Deoxyribonucleotide synthesis</keyword>
<dbReference type="InterPro" id="IPR039718">
    <property type="entry name" value="Rrm1"/>
</dbReference>
<dbReference type="GO" id="GO:0009263">
    <property type="term" value="P:deoxyribonucleotide biosynthetic process"/>
    <property type="evidence" value="ECO:0007669"/>
    <property type="project" value="UniProtKB-KW"/>
</dbReference>
<dbReference type="EC" id="1.17.4.1" evidence="10"/>
<dbReference type="SUPFAM" id="SSF48168">
    <property type="entry name" value="R1 subunit of ribonucleotide reductase, N-terminal domain"/>
    <property type="match status" value="1"/>
</dbReference>
<feature type="compositionally biased region" description="Low complexity" evidence="11">
    <location>
        <begin position="930"/>
        <end position="942"/>
    </location>
</feature>
<comment type="catalytic activity">
    <reaction evidence="8 10">
        <text>a 2'-deoxyribonucleoside 5'-diphosphate + [thioredoxin]-disulfide + H2O = a ribonucleoside 5'-diphosphate + [thioredoxin]-dithiol</text>
        <dbReference type="Rhea" id="RHEA:23252"/>
        <dbReference type="Rhea" id="RHEA-COMP:10698"/>
        <dbReference type="Rhea" id="RHEA-COMP:10700"/>
        <dbReference type="ChEBI" id="CHEBI:15377"/>
        <dbReference type="ChEBI" id="CHEBI:29950"/>
        <dbReference type="ChEBI" id="CHEBI:50058"/>
        <dbReference type="ChEBI" id="CHEBI:57930"/>
        <dbReference type="ChEBI" id="CHEBI:73316"/>
        <dbReference type="EC" id="1.17.4.1"/>
    </reaction>
</comment>
<comment type="function">
    <text evidence="7 10">Provides the precursors necessary for DNA synthesis. Catalyzes the biosynthesis of deoxyribonucleotides from the corresponding ribonucleotides.</text>
</comment>
<dbReference type="PANTHER" id="PTHR11573">
    <property type="entry name" value="RIBONUCLEOSIDE-DIPHOSPHATE REDUCTASE LARGE CHAIN"/>
    <property type="match status" value="1"/>
</dbReference>
<dbReference type="STRING" id="1307761.L21SP2_3317"/>
<name>V5WLD2_9SPIO</name>
<evidence type="ECO:0000256" key="10">
    <source>
        <dbReference type="RuleBase" id="RU003410"/>
    </source>
</evidence>
<dbReference type="OrthoDB" id="9762933at2"/>
<dbReference type="EMBL" id="CP006939">
    <property type="protein sequence ID" value="AHC16657.1"/>
    <property type="molecule type" value="Genomic_DNA"/>
</dbReference>
<gene>
    <name evidence="13" type="ORF">L21SP2_3317</name>
</gene>
<dbReference type="Proteomes" id="UP000018680">
    <property type="component" value="Chromosome"/>
</dbReference>
<reference evidence="13 14" key="1">
    <citation type="journal article" date="2015" name="Stand. Genomic Sci.">
        <title>Complete genome sequence and description of Salinispira pacifica gen. nov., sp. nov., a novel spirochaete isolated form a hypersaline microbial mat.</title>
        <authorList>
            <person name="Ben Hania W."/>
            <person name="Joseph M."/>
            <person name="Schumann P."/>
            <person name="Bunk B."/>
            <person name="Fiebig A."/>
            <person name="Sproer C."/>
            <person name="Klenk H.P."/>
            <person name="Fardeau M.L."/>
            <person name="Spring S."/>
        </authorList>
    </citation>
    <scope>NUCLEOTIDE SEQUENCE [LARGE SCALE GENOMIC DNA]</scope>
    <source>
        <strain evidence="13 14">L21-RPul-D2</strain>
    </source>
</reference>